<dbReference type="EMBL" id="JBHTJZ010000033">
    <property type="protein sequence ID" value="MFD0961255.1"/>
    <property type="molecule type" value="Genomic_DNA"/>
</dbReference>
<protein>
    <submittedName>
        <fullName evidence="1">DUF1450 domain-containing protein</fullName>
    </submittedName>
</protein>
<evidence type="ECO:0000313" key="2">
    <source>
        <dbReference type="Proteomes" id="UP001596989"/>
    </source>
</evidence>
<name>A0ABW3HUS4_9BACL</name>
<dbReference type="InterPro" id="IPR009910">
    <property type="entry name" value="DUF1450"/>
</dbReference>
<dbReference type="RefSeq" id="WP_377566630.1">
    <property type="nucleotide sequence ID" value="NZ_JBHTJZ010000033.1"/>
</dbReference>
<dbReference type="Proteomes" id="UP001596989">
    <property type="component" value="Unassembled WGS sequence"/>
</dbReference>
<proteinExistence type="predicted"/>
<gene>
    <name evidence="1" type="ORF">ACFQ2I_18045</name>
</gene>
<evidence type="ECO:0000313" key="1">
    <source>
        <dbReference type="EMBL" id="MFD0961255.1"/>
    </source>
</evidence>
<keyword evidence="2" id="KW-1185">Reference proteome</keyword>
<accession>A0ABW3HUS4</accession>
<dbReference type="Pfam" id="PF07293">
    <property type="entry name" value="DUF1450"/>
    <property type="match status" value="1"/>
</dbReference>
<reference evidence="2" key="1">
    <citation type="journal article" date="2019" name="Int. J. Syst. Evol. Microbiol.">
        <title>The Global Catalogue of Microorganisms (GCM) 10K type strain sequencing project: providing services to taxonomists for standard genome sequencing and annotation.</title>
        <authorList>
            <consortium name="The Broad Institute Genomics Platform"/>
            <consortium name="The Broad Institute Genome Sequencing Center for Infectious Disease"/>
            <person name="Wu L."/>
            <person name="Ma J."/>
        </authorList>
    </citation>
    <scope>NUCLEOTIDE SEQUENCE [LARGE SCALE GENOMIC DNA]</scope>
    <source>
        <strain evidence="2">CCUG 59129</strain>
    </source>
</reference>
<sequence length="75" mass="8873">MKKIKYCKRNMNRMDGLEEVYKKMKGKYPDMKVKKTDCLGECRTCKSECFVVMKSKTISEPTAYSLYKRLKKMIG</sequence>
<comment type="caution">
    <text evidence="1">The sequence shown here is derived from an EMBL/GenBank/DDBJ whole genome shotgun (WGS) entry which is preliminary data.</text>
</comment>
<organism evidence="1 2">
    <name type="scientific">Paenibacillus chungangensis</name>
    <dbReference type="NCBI Taxonomy" id="696535"/>
    <lineage>
        <taxon>Bacteria</taxon>
        <taxon>Bacillati</taxon>
        <taxon>Bacillota</taxon>
        <taxon>Bacilli</taxon>
        <taxon>Bacillales</taxon>
        <taxon>Paenibacillaceae</taxon>
        <taxon>Paenibacillus</taxon>
    </lineage>
</organism>